<dbReference type="GeneID" id="27312011"/>
<keyword evidence="4" id="KW-0804">Transcription</keyword>
<dbReference type="Pfam" id="PF04082">
    <property type="entry name" value="Fungal_trans"/>
    <property type="match status" value="1"/>
</dbReference>
<dbReference type="PANTHER" id="PTHR47338:SF5">
    <property type="entry name" value="ZN(II)2CYS6 TRANSCRIPTION FACTOR (EUROFUNG)"/>
    <property type="match status" value="1"/>
</dbReference>
<dbReference type="RefSeq" id="XP_016214725.1">
    <property type="nucleotide sequence ID" value="XM_016357321.1"/>
</dbReference>
<dbReference type="STRING" id="253628.A0A0D1XQF7"/>
<dbReference type="OrthoDB" id="2399539at2759"/>
<name>A0A0D1XQF7_9PEZI</name>
<keyword evidence="3" id="KW-0805">Transcription regulation</keyword>
<dbReference type="Proteomes" id="UP000053259">
    <property type="component" value="Unassembled WGS sequence"/>
</dbReference>
<accession>A0A0D1XQF7</accession>
<evidence type="ECO:0000259" key="7">
    <source>
        <dbReference type="SMART" id="SM00906"/>
    </source>
</evidence>
<comment type="subcellular location">
    <subcellularLocation>
        <location evidence="1">Nucleus</location>
    </subcellularLocation>
</comment>
<sequence>MSAEHRLREPTEPNDCSSPQYSKPVELPSQEEIVESCRIFTTSYFQLGFIPKATFSEKIINHEVDEFLILCILSLSARFTPCLVARYGSESKATDWFMRQAHQLVPQKMYKPNLEVTQGFFLLSIAEWGNGEREQSSIHMGIAVRMAAMLKLHREETYQLRDGASEEEIIDAEMARRTFWMIQSQDNLHSGYNSPAPFSLDDITALLPCEELDFLFGVVPQERAALQNTVPAIANPSLTGSSKRSLFATLIQAHSLWGRVARKAAGPSRVSSTPLPSPLSPSSEYGKIVQDLAEFEKCLPPQQKWSIRNLRVWKDLGFELAYLSVVMMLRLSNIIVRRMHLEDIKSSIVDKNVEESIRNFWEGVSFKLFSNVEELYEQIESCFSTRSCNEPQAYPAILVLPVYVCGSLALNLWKWPSLCPHMAGKAAEMVSRCLNIITGLQSAWPMAKNWQQGLQQAATPLSGGFSPASNTTCQSLRGSANDMQAPALTLESNREGGFRGIIQINEPFGAIPQIDPSIHIGTIPNDIFDAEVTAFLQEAHYGLWDI</sequence>
<dbReference type="AlphaFoldDB" id="A0A0D1XQF7"/>
<evidence type="ECO:0000313" key="8">
    <source>
        <dbReference type="EMBL" id="KIW04856.1"/>
    </source>
</evidence>
<dbReference type="HOGENOM" id="CLU_037054_0_0_1"/>
<dbReference type="GO" id="GO:0000981">
    <property type="term" value="F:DNA-binding transcription factor activity, RNA polymerase II-specific"/>
    <property type="evidence" value="ECO:0007669"/>
    <property type="project" value="InterPro"/>
</dbReference>
<dbReference type="EMBL" id="KN847539">
    <property type="protein sequence ID" value="KIW04856.1"/>
    <property type="molecule type" value="Genomic_DNA"/>
</dbReference>
<dbReference type="VEuPathDB" id="FungiDB:PV09_04038"/>
<evidence type="ECO:0000256" key="6">
    <source>
        <dbReference type="SAM" id="MobiDB-lite"/>
    </source>
</evidence>
<keyword evidence="2" id="KW-0479">Metal-binding</keyword>
<reference evidence="8 9" key="1">
    <citation type="submission" date="2015-01" db="EMBL/GenBank/DDBJ databases">
        <title>The Genome Sequence of Ochroconis gallopava CBS43764.</title>
        <authorList>
            <consortium name="The Broad Institute Genomics Platform"/>
            <person name="Cuomo C."/>
            <person name="de Hoog S."/>
            <person name="Gorbushina A."/>
            <person name="Stielow B."/>
            <person name="Teixiera M."/>
            <person name="Abouelleil A."/>
            <person name="Chapman S.B."/>
            <person name="Priest M."/>
            <person name="Young S.K."/>
            <person name="Wortman J."/>
            <person name="Nusbaum C."/>
            <person name="Birren B."/>
        </authorList>
    </citation>
    <scope>NUCLEOTIDE SEQUENCE [LARGE SCALE GENOMIC DNA]</scope>
    <source>
        <strain evidence="8 9">CBS 43764</strain>
    </source>
</reference>
<evidence type="ECO:0000256" key="5">
    <source>
        <dbReference type="ARBA" id="ARBA00023242"/>
    </source>
</evidence>
<dbReference type="InterPro" id="IPR050815">
    <property type="entry name" value="TF_fung"/>
</dbReference>
<dbReference type="GO" id="GO:0006351">
    <property type="term" value="P:DNA-templated transcription"/>
    <property type="evidence" value="ECO:0007669"/>
    <property type="project" value="InterPro"/>
</dbReference>
<dbReference type="InParanoid" id="A0A0D1XQF7"/>
<gene>
    <name evidence="8" type="ORF">PV09_04038</name>
</gene>
<dbReference type="SMART" id="SM00906">
    <property type="entry name" value="Fungal_trans"/>
    <property type="match status" value="1"/>
</dbReference>
<evidence type="ECO:0000313" key="9">
    <source>
        <dbReference type="Proteomes" id="UP000053259"/>
    </source>
</evidence>
<feature type="domain" description="Xylanolytic transcriptional activator regulatory" evidence="7">
    <location>
        <begin position="136"/>
        <end position="214"/>
    </location>
</feature>
<dbReference type="CDD" id="cd12148">
    <property type="entry name" value="fungal_TF_MHR"/>
    <property type="match status" value="1"/>
</dbReference>
<organism evidence="8 9">
    <name type="scientific">Verruconis gallopava</name>
    <dbReference type="NCBI Taxonomy" id="253628"/>
    <lineage>
        <taxon>Eukaryota</taxon>
        <taxon>Fungi</taxon>
        <taxon>Dikarya</taxon>
        <taxon>Ascomycota</taxon>
        <taxon>Pezizomycotina</taxon>
        <taxon>Dothideomycetes</taxon>
        <taxon>Pleosporomycetidae</taxon>
        <taxon>Venturiales</taxon>
        <taxon>Sympoventuriaceae</taxon>
        <taxon>Verruconis</taxon>
    </lineage>
</organism>
<keyword evidence="5" id="KW-0539">Nucleus</keyword>
<dbReference type="GO" id="GO:0005634">
    <property type="term" value="C:nucleus"/>
    <property type="evidence" value="ECO:0007669"/>
    <property type="project" value="UniProtKB-SubCell"/>
</dbReference>
<feature type="compositionally biased region" description="Basic and acidic residues" evidence="6">
    <location>
        <begin position="1"/>
        <end position="11"/>
    </location>
</feature>
<keyword evidence="9" id="KW-1185">Reference proteome</keyword>
<proteinExistence type="predicted"/>
<dbReference type="GO" id="GO:0003677">
    <property type="term" value="F:DNA binding"/>
    <property type="evidence" value="ECO:0007669"/>
    <property type="project" value="InterPro"/>
</dbReference>
<evidence type="ECO:0000256" key="3">
    <source>
        <dbReference type="ARBA" id="ARBA00023015"/>
    </source>
</evidence>
<protein>
    <recommendedName>
        <fullName evidence="7">Xylanolytic transcriptional activator regulatory domain-containing protein</fullName>
    </recommendedName>
</protein>
<dbReference type="GO" id="GO:0008270">
    <property type="term" value="F:zinc ion binding"/>
    <property type="evidence" value="ECO:0007669"/>
    <property type="project" value="InterPro"/>
</dbReference>
<feature type="region of interest" description="Disordered" evidence="6">
    <location>
        <begin position="1"/>
        <end position="23"/>
    </location>
</feature>
<dbReference type="PANTHER" id="PTHR47338">
    <property type="entry name" value="ZN(II)2CYS6 TRANSCRIPTION FACTOR (EUROFUNG)-RELATED"/>
    <property type="match status" value="1"/>
</dbReference>
<dbReference type="InterPro" id="IPR007219">
    <property type="entry name" value="XnlR_reg_dom"/>
</dbReference>
<evidence type="ECO:0000256" key="1">
    <source>
        <dbReference type="ARBA" id="ARBA00004123"/>
    </source>
</evidence>
<evidence type="ECO:0000256" key="2">
    <source>
        <dbReference type="ARBA" id="ARBA00022723"/>
    </source>
</evidence>
<evidence type="ECO:0000256" key="4">
    <source>
        <dbReference type="ARBA" id="ARBA00023163"/>
    </source>
</evidence>